<dbReference type="GO" id="GO:0004066">
    <property type="term" value="F:asparagine synthase (glutamine-hydrolyzing) activity"/>
    <property type="evidence" value="ECO:0007669"/>
    <property type="project" value="UniProtKB-EC"/>
</dbReference>
<evidence type="ECO:0000256" key="1">
    <source>
        <dbReference type="ARBA" id="ARBA00005187"/>
    </source>
</evidence>
<sequence>MCGILASISNRNNANDLIKSLERLNHRGPDQQHFYYDEITGVFIGHKRLAINGGSSAHQPMLSEYSAWVCAVNGEIYNDAAHLKKAGASFTSKSDSEIALRGVELFGVNYLDELEGEFAICLYNRKTEELYLARDRNGSKPLYYYHNGDCFIAASEIKALLSAGVPAVWNKHYLVAKERFLVGAKETFVKGVFSVPPGHIVEYTNNELKSYPFCEQSPFNPDLFEQCDISYEQATQEFSQQFEQAVNKRIPQERFACYLSSGIDSSYICALSARLSDKAESFSIGFPNSPLDESLAAEKFAKQIGIKHHTLQLEHNDLIGSFEKSIYHAESIVPNLNVAAKYLLSRKVKESGIRIALTGEGADESLLGYQFFQYDLSSPLTQQSGHDPLFEGQTTLETALNFTPSAAISAKSNAQLFKSLRSADFSEACYTTHLVAPHSDIVTSSIGYSQWLHYNTVYQDYNLLALGDKTELANSIEGRQPFLDNSLVAFIHSLPTAFKYCNGKNKRILRDAFTVNFPHLHVEQIKKPFLAPTNLTKNITLYLLDELHELSNRESQLGIYDIDKVIAFFESVVENRTQLDFSEDIVVCHFLSILFLQKHFNLEA</sequence>
<evidence type="ECO:0000256" key="8">
    <source>
        <dbReference type="PIRSR" id="PIRSR001589-1"/>
    </source>
</evidence>
<keyword evidence="5 9" id="KW-0067">ATP-binding</keyword>
<dbReference type="GO" id="GO:0006529">
    <property type="term" value="P:asparagine biosynthetic process"/>
    <property type="evidence" value="ECO:0007669"/>
    <property type="project" value="UniProtKB-KW"/>
</dbReference>
<keyword evidence="4 9" id="KW-0547">Nucleotide-binding</keyword>
<dbReference type="EMBL" id="PPUZ01000001">
    <property type="protein sequence ID" value="RZM85465.1"/>
    <property type="molecule type" value="Genomic_DNA"/>
</dbReference>
<dbReference type="PANTHER" id="PTHR43284">
    <property type="entry name" value="ASPARAGINE SYNTHETASE (GLUTAMINE-HYDROLYZING)"/>
    <property type="match status" value="1"/>
</dbReference>
<comment type="catalytic activity">
    <reaction evidence="7">
        <text>L-aspartate + L-glutamine + ATP + H2O = L-asparagine + L-glutamate + AMP + diphosphate + H(+)</text>
        <dbReference type="Rhea" id="RHEA:12228"/>
        <dbReference type="ChEBI" id="CHEBI:15377"/>
        <dbReference type="ChEBI" id="CHEBI:15378"/>
        <dbReference type="ChEBI" id="CHEBI:29985"/>
        <dbReference type="ChEBI" id="CHEBI:29991"/>
        <dbReference type="ChEBI" id="CHEBI:30616"/>
        <dbReference type="ChEBI" id="CHEBI:33019"/>
        <dbReference type="ChEBI" id="CHEBI:58048"/>
        <dbReference type="ChEBI" id="CHEBI:58359"/>
        <dbReference type="ChEBI" id="CHEBI:456215"/>
        <dbReference type="EC" id="6.3.5.4"/>
    </reaction>
</comment>
<evidence type="ECO:0000256" key="9">
    <source>
        <dbReference type="PIRSR" id="PIRSR001589-2"/>
    </source>
</evidence>
<dbReference type="InterPro" id="IPR014729">
    <property type="entry name" value="Rossmann-like_a/b/a_fold"/>
</dbReference>
<dbReference type="Gene3D" id="3.40.50.620">
    <property type="entry name" value="HUPs"/>
    <property type="match status" value="1"/>
</dbReference>
<comment type="similarity">
    <text evidence="2">Belongs to the asparagine synthetase family.</text>
</comment>
<dbReference type="SUPFAM" id="SSF52402">
    <property type="entry name" value="Adenine nucleotide alpha hydrolases-like"/>
    <property type="match status" value="1"/>
</dbReference>
<dbReference type="InterPro" id="IPR033738">
    <property type="entry name" value="AsnB_N"/>
</dbReference>
<dbReference type="PIRSF" id="PIRSF001589">
    <property type="entry name" value="Asn_synthetase_glu-h"/>
    <property type="match status" value="1"/>
</dbReference>
<evidence type="ECO:0000256" key="10">
    <source>
        <dbReference type="PIRSR" id="PIRSR001589-3"/>
    </source>
</evidence>
<proteinExistence type="inferred from homology"/>
<evidence type="ECO:0000259" key="11">
    <source>
        <dbReference type="PROSITE" id="PS51278"/>
    </source>
</evidence>
<dbReference type="InterPro" id="IPR017932">
    <property type="entry name" value="GATase_2_dom"/>
</dbReference>
<evidence type="ECO:0000256" key="5">
    <source>
        <dbReference type="ARBA" id="ARBA00022840"/>
    </source>
</evidence>
<dbReference type="Pfam" id="PF13537">
    <property type="entry name" value="GATase_7"/>
    <property type="match status" value="1"/>
</dbReference>
<dbReference type="Gene3D" id="3.60.20.10">
    <property type="entry name" value="Glutamine Phosphoribosylpyrophosphate, subunit 1, domain 1"/>
    <property type="match status" value="1"/>
</dbReference>
<dbReference type="SUPFAM" id="SSF56235">
    <property type="entry name" value="N-terminal nucleophile aminohydrolases (Ntn hydrolases)"/>
    <property type="match status" value="1"/>
</dbReference>
<evidence type="ECO:0000256" key="2">
    <source>
        <dbReference type="ARBA" id="ARBA00005752"/>
    </source>
</evidence>
<dbReference type="RefSeq" id="WP_130243822.1">
    <property type="nucleotide sequence ID" value="NZ_PPUZ01000001.1"/>
</dbReference>
<comment type="caution">
    <text evidence="12">The sequence shown here is derived from an EMBL/GenBank/DDBJ whole genome shotgun (WGS) entry which is preliminary data.</text>
</comment>
<gene>
    <name evidence="12" type="primary">asnB</name>
    <name evidence="12" type="ORF">C3B51_00565</name>
</gene>
<dbReference type="EC" id="6.3.5.4" evidence="3"/>
<dbReference type="InterPro" id="IPR006426">
    <property type="entry name" value="Asn_synth_AEB"/>
</dbReference>
<evidence type="ECO:0000256" key="3">
    <source>
        <dbReference type="ARBA" id="ARBA00012737"/>
    </source>
</evidence>
<dbReference type="PROSITE" id="PS51278">
    <property type="entry name" value="GATASE_TYPE_2"/>
    <property type="match status" value="1"/>
</dbReference>
<organism evidence="12 13">
    <name type="scientific">Pseudoalteromonas rubra</name>
    <dbReference type="NCBI Taxonomy" id="43658"/>
    <lineage>
        <taxon>Bacteria</taxon>
        <taxon>Pseudomonadati</taxon>
        <taxon>Pseudomonadota</taxon>
        <taxon>Gammaproteobacteria</taxon>
        <taxon>Alteromonadales</taxon>
        <taxon>Pseudoalteromonadaceae</taxon>
        <taxon>Pseudoalteromonas</taxon>
    </lineage>
</organism>
<feature type="active site" description="For GATase activity" evidence="8">
    <location>
        <position position="2"/>
    </location>
</feature>
<dbReference type="Pfam" id="PF00733">
    <property type="entry name" value="Asn_synthase"/>
    <property type="match status" value="1"/>
</dbReference>
<dbReference type="AlphaFoldDB" id="A0A4Q7EP68"/>
<dbReference type="InterPro" id="IPR051786">
    <property type="entry name" value="ASN_synthetase/amidase"/>
</dbReference>
<dbReference type="NCBIfam" id="TIGR01536">
    <property type="entry name" value="asn_synth_AEB"/>
    <property type="match status" value="1"/>
</dbReference>
<comment type="pathway">
    <text evidence="1">Amino-acid biosynthesis; L-asparagine biosynthesis; L-asparagine from L-aspartate (L-Gln route): step 1/1.</text>
</comment>
<dbReference type="GO" id="GO:0005524">
    <property type="term" value="F:ATP binding"/>
    <property type="evidence" value="ECO:0007669"/>
    <property type="project" value="UniProtKB-KW"/>
</dbReference>
<dbReference type="CDD" id="cd01991">
    <property type="entry name" value="Asn_synthase_B_C"/>
    <property type="match status" value="1"/>
</dbReference>
<keyword evidence="8" id="KW-0061">Asparagine biosynthesis</keyword>
<keyword evidence="6 8" id="KW-0315">Glutamine amidotransferase</keyword>
<dbReference type="CDD" id="cd00712">
    <property type="entry name" value="AsnB"/>
    <property type="match status" value="1"/>
</dbReference>
<reference evidence="12 13" key="1">
    <citation type="submission" date="2018-01" db="EMBL/GenBank/DDBJ databases">
        <title>Co-occurrence of chitin degradation, pigmentation and bioactivity in marine Pseudoalteromonas.</title>
        <authorList>
            <person name="Paulsen S."/>
            <person name="Gram L."/>
            <person name="Machado H."/>
        </authorList>
    </citation>
    <scope>NUCLEOTIDE SEQUENCE [LARGE SCALE GENOMIC DNA]</scope>
    <source>
        <strain evidence="12 13">S1946</strain>
    </source>
</reference>
<evidence type="ECO:0000313" key="13">
    <source>
        <dbReference type="Proteomes" id="UP000292345"/>
    </source>
</evidence>
<dbReference type="Proteomes" id="UP000292345">
    <property type="component" value="Unassembled WGS sequence"/>
</dbReference>
<evidence type="ECO:0000256" key="4">
    <source>
        <dbReference type="ARBA" id="ARBA00022741"/>
    </source>
</evidence>
<feature type="site" description="Important for beta-aspartyl-AMP intermediate formation" evidence="10">
    <location>
        <position position="360"/>
    </location>
</feature>
<evidence type="ECO:0000256" key="6">
    <source>
        <dbReference type="ARBA" id="ARBA00022962"/>
    </source>
</evidence>
<name>A0A4Q7EP68_9GAMM</name>
<dbReference type="InterPro" id="IPR001962">
    <property type="entry name" value="Asn_synthase"/>
</dbReference>
<feature type="binding site" evidence="9">
    <location>
        <position position="95"/>
    </location>
    <ligand>
        <name>L-glutamine</name>
        <dbReference type="ChEBI" id="CHEBI:58359"/>
    </ligand>
</feature>
<accession>A0A4Q7EP68</accession>
<dbReference type="PANTHER" id="PTHR43284:SF1">
    <property type="entry name" value="ASPARAGINE SYNTHETASE"/>
    <property type="match status" value="1"/>
</dbReference>
<evidence type="ECO:0000256" key="7">
    <source>
        <dbReference type="ARBA" id="ARBA00048741"/>
    </source>
</evidence>
<feature type="domain" description="Glutamine amidotransferase type-2" evidence="11">
    <location>
        <begin position="2"/>
        <end position="206"/>
    </location>
</feature>
<keyword evidence="8" id="KW-0028">Amino-acid biosynthesis</keyword>
<evidence type="ECO:0000313" key="12">
    <source>
        <dbReference type="EMBL" id="RZM85465.1"/>
    </source>
</evidence>
<dbReference type="InterPro" id="IPR029055">
    <property type="entry name" value="Ntn_hydrolases_N"/>
</dbReference>
<protein>
    <recommendedName>
        <fullName evidence="3">asparagine synthase (glutamine-hydrolyzing)</fullName>
        <ecNumber evidence="3">6.3.5.4</ecNumber>
    </recommendedName>
</protein>
<feature type="binding site" evidence="9">
    <location>
        <position position="284"/>
    </location>
    <ligand>
        <name>ATP</name>
        <dbReference type="ChEBI" id="CHEBI:30616"/>
    </ligand>
</feature>